<gene>
    <name evidence="1" type="ORF">UCRPA7_6063</name>
</gene>
<dbReference type="Proteomes" id="UP000014074">
    <property type="component" value="Unassembled WGS sequence"/>
</dbReference>
<dbReference type="OrthoDB" id="2333384at2759"/>
<name>R8BGK0_PHAM7</name>
<evidence type="ECO:0000313" key="2">
    <source>
        <dbReference type="Proteomes" id="UP000014074"/>
    </source>
</evidence>
<sequence length="397" mass="43739">MTVSNGQNKSVYRGRFTLFETHEKLFEGPIHVPPDGEPQVWPFAIAVPKGPSPRLVSSGNEQKYSNLSLKLEDIEKQSLPPAFYYAGDSWGKKFHGYVEYYLEAEIRLSGSGSPAGTATLPIFVRPPSSPIPITDFDLKGRSFGGLIKSQRLVPGMETTELSFKQKTQKFFGSSKVPEFIYSLEIDYPTVIQLGNPNTIPFKIRLLPNRSRTSDIIEDVPQKVTLTKLTMELKANTAVRCAGTFSSHDADKTAKHPIHLAQVMVGVGSIVVPSSVDEEAIDLGALLDLRLDARRPYTMGRQLSPFQNRLAPSFTTYNIRHSYRLKWEVTISIAGESTSLSGEYPVSILAPSEEQEIEAHNALTPEEKRKKFEEVLEAANLGVAGASAILDIIQAASG</sequence>
<dbReference type="EMBL" id="KB933218">
    <property type="protein sequence ID" value="EON98414.1"/>
    <property type="molecule type" value="Genomic_DNA"/>
</dbReference>
<dbReference type="HOGENOM" id="CLU_042066_1_0_1"/>
<protein>
    <recommendedName>
        <fullName evidence="3">Arrestin-like N-terminal domain-containing protein</fullName>
    </recommendedName>
</protein>
<organism evidence="1 2">
    <name type="scientific">Phaeoacremonium minimum (strain UCR-PA7)</name>
    <name type="common">Esca disease fungus</name>
    <name type="synonym">Togninia minima</name>
    <dbReference type="NCBI Taxonomy" id="1286976"/>
    <lineage>
        <taxon>Eukaryota</taxon>
        <taxon>Fungi</taxon>
        <taxon>Dikarya</taxon>
        <taxon>Ascomycota</taxon>
        <taxon>Pezizomycotina</taxon>
        <taxon>Sordariomycetes</taxon>
        <taxon>Sordariomycetidae</taxon>
        <taxon>Togniniales</taxon>
        <taxon>Togniniaceae</taxon>
        <taxon>Phaeoacremonium</taxon>
    </lineage>
</organism>
<keyword evidence="2" id="KW-1185">Reference proteome</keyword>
<dbReference type="eggNOG" id="ENOG502SPEF">
    <property type="taxonomic scope" value="Eukaryota"/>
</dbReference>
<accession>R8BGK0</accession>
<proteinExistence type="predicted"/>
<evidence type="ECO:0008006" key="3">
    <source>
        <dbReference type="Google" id="ProtNLM"/>
    </source>
</evidence>
<dbReference type="KEGG" id="tmn:UCRPA7_6063"/>
<reference evidence="2" key="1">
    <citation type="journal article" date="2013" name="Genome Announc.">
        <title>Draft genome sequence of the ascomycete Phaeoacremonium aleophilum strain UCR-PA7, a causal agent of the esca disease complex in grapevines.</title>
        <authorList>
            <person name="Blanco-Ulate B."/>
            <person name="Rolshausen P."/>
            <person name="Cantu D."/>
        </authorList>
    </citation>
    <scope>NUCLEOTIDE SEQUENCE [LARGE SCALE GENOMIC DNA]</scope>
    <source>
        <strain evidence="2">UCR-PA7</strain>
    </source>
</reference>
<dbReference type="RefSeq" id="XP_007916796.1">
    <property type="nucleotide sequence ID" value="XM_007918605.1"/>
</dbReference>
<dbReference type="GeneID" id="19326682"/>
<dbReference type="AlphaFoldDB" id="R8BGK0"/>
<evidence type="ECO:0000313" key="1">
    <source>
        <dbReference type="EMBL" id="EON98414.1"/>
    </source>
</evidence>